<sequence>MVKTHPRRQCHQQVVKRISHLSTLIRLDLFPLRHIPEYEPVHGFSRSISSPVRILFSNPCHVLAAGQGINNGSYRLSPNDLSRTELVFLGLFVFEPTELQAEPSSKTSKQLRGDQ</sequence>
<evidence type="ECO:0000313" key="2">
    <source>
        <dbReference type="Proteomes" id="UP001307889"/>
    </source>
</evidence>
<accession>A0ABN7BD97</accession>
<reference evidence="1 2" key="1">
    <citation type="submission" date="2023-09" db="EMBL/GenBank/DDBJ databases">
        <title>Nesidiocoris tenuis whole genome shotgun sequence.</title>
        <authorList>
            <person name="Shibata T."/>
            <person name="Shimoda M."/>
            <person name="Kobayashi T."/>
            <person name="Uehara T."/>
        </authorList>
    </citation>
    <scope>NUCLEOTIDE SEQUENCE [LARGE SCALE GENOMIC DNA]</scope>
    <source>
        <strain evidence="1 2">Japan</strain>
    </source>
</reference>
<dbReference type="Proteomes" id="UP001307889">
    <property type="component" value="Chromosome 13"/>
</dbReference>
<organism evidence="1 2">
    <name type="scientific">Nesidiocoris tenuis</name>
    <dbReference type="NCBI Taxonomy" id="355587"/>
    <lineage>
        <taxon>Eukaryota</taxon>
        <taxon>Metazoa</taxon>
        <taxon>Ecdysozoa</taxon>
        <taxon>Arthropoda</taxon>
        <taxon>Hexapoda</taxon>
        <taxon>Insecta</taxon>
        <taxon>Pterygota</taxon>
        <taxon>Neoptera</taxon>
        <taxon>Paraneoptera</taxon>
        <taxon>Hemiptera</taxon>
        <taxon>Heteroptera</taxon>
        <taxon>Panheteroptera</taxon>
        <taxon>Cimicomorpha</taxon>
        <taxon>Miridae</taxon>
        <taxon>Dicyphina</taxon>
        <taxon>Nesidiocoris</taxon>
    </lineage>
</organism>
<keyword evidence="2" id="KW-1185">Reference proteome</keyword>
<name>A0ABN7BD97_9HEMI</name>
<evidence type="ECO:0000313" key="1">
    <source>
        <dbReference type="EMBL" id="BET01658.1"/>
    </source>
</evidence>
<gene>
    <name evidence="1" type="ORF">NTJ_14474</name>
</gene>
<dbReference type="EMBL" id="AP028921">
    <property type="protein sequence ID" value="BET01658.1"/>
    <property type="molecule type" value="Genomic_DNA"/>
</dbReference>
<protein>
    <submittedName>
        <fullName evidence="1">Uncharacterized protein</fullName>
    </submittedName>
</protein>
<proteinExistence type="predicted"/>